<dbReference type="EMBL" id="JBDLNU010000001">
    <property type="protein sequence ID" value="MFM1727188.1"/>
    <property type="molecule type" value="Genomic_DNA"/>
</dbReference>
<comment type="caution">
    <text evidence="2">The sequence shown here is derived from an EMBL/GenBank/DDBJ whole genome shotgun (WGS) entry which is preliminary data.</text>
</comment>
<keyword evidence="3" id="KW-1185">Reference proteome</keyword>
<evidence type="ECO:0000313" key="3">
    <source>
        <dbReference type="Proteomes" id="UP001629744"/>
    </source>
</evidence>
<evidence type="ECO:0000313" key="2">
    <source>
        <dbReference type="EMBL" id="MFM1727188.1"/>
    </source>
</evidence>
<proteinExistence type="predicted"/>
<name>A0ABW9FPR4_9NOCA</name>
<dbReference type="Proteomes" id="UP001629744">
    <property type="component" value="Unassembled WGS sequence"/>
</dbReference>
<dbReference type="RefSeq" id="WP_348608455.1">
    <property type="nucleotide sequence ID" value="NZ_CP157276.1"/>
</dbReference>
<gene>
    <name evidence="2" type="ORF">ABEU19_000639</name>
</gene>
<accession>A0ABW9FPR4</accession>
<evidence type="ECO:0000256" key="1">
    <source>
        <dbReference type="SAM" id="MobiDB-lite"/>
    </source>
</evidence>
<reference evidence="2 3" key="1">
    <citation type="submission" date="2023-11" db="EMBL/GenBank/DDBJ databases">
        <authorList>
            <person name="Val-Calvo J."/>
            <person name="Scortti M."/>
            <person name="Vazquez-Boland J."/>
        </authorList>
    </citation>
    <scope>NUCLEOTIDE SEQUENCE [LARGE SCALE GENOMIC DNA]</scope>
    <source>
        <strain evidence="2 3">DSM 46662</strain>
    </source>
</reference>
<sequence length="148" mass="16071">MRAEKMQVAIRCIPFAILLATVTALVYFSQEPPAAPKPAEITWRSALPSCGDAAPRPGTEPQEPLTPSVIDCLSDGRQRDGGEFALTLYTTEGDPIVYYLRAAAGTNDIEVLVDSSQDQFGGDPGWRRITCTIAELSSDLLRDCMTSY</sequence>
<feature type="region of interest" description="Disordered" evidence="1">
    <location>
        <begin position="48"/>
        <end position="68"/>
    </location>
</feature>
<protein>
    <submittedName>
        <fullName evidence="2">DUF4362 domain-containing protein</fullName>
    </submittedName>
</protein>
<organism evidence="2 3">
    <name type="scientific">Prescottella soli</name>
    <dbReference type="NCBI Taxonomy" id="1543852"/>
    <lineage>
        <taxon>Bacteria</taxon>
        <taxon>Bacillati</taxon>
        <taxon>Actinomycetota</taxon>
        <taxon>Actinomycetes</taxon>
        <taxon>Mycobacteriales</taxon>
        <taxon>Nocardiaceae</taxon>
        <taxon>Prescottella</taxon>
    </lineage>
</organism>